<evidence type="ECO:0000256" key="1">
    <source>
        <dbReference type="ARBA" id="ARBA00001953"/>
    </source>
</evidence>
<dbReference type="Proteomes" id="UP001589611">
    <property type="component" value="Unassembled WGS sequence"/>
</dbReference>
<dbReference type="SUPFAM" id="SSF51246">
    <property type="entry name" value="Rudiment single hybrid motif"/>
    <property type="match status" value="1"/>
</dbReference>
<dbReference type="SUPFAM" id="SSF56059">
    <property type="entry name" value="Glutathione synthetase ATP-binding domain-like"/>
    <property type="match status" value="1"/>
</dbReference>
<dbReference type="SUPFAM" id="SSF52440">
    <property type="entry name" value="PreATP-grasp domain"/>
    <property type="match status" value="1"/>
</dbReference>
<evidence type="ECO:0000256" key="7">
    <source>
        <dbReference type="PROSITE-ProRule" id="PRU00409"/>
    </source>
</evidence>
<dbReference type="EMBL" id="JBHMBE010000003">
    <property type="protein sequence ID" value="MFB9646343.1"/>
    <property type="molecule type" value="Genomic_DNA"/>
</dbReference>
<dbReference type="EC" id="6.3.4.14" evidence="2"/>
<evidence type="ECO:0000256" key="2">
    <source>
        <dbReference type="ARBA" id="ARBA00013263"/>
    </source>
</evidence>
<dbReference type="PROSITE" id="PS50979">
    <property type="entry name" value="BC"/>
    <property type="match status" value="1"/>
</dbReference>
<evidence type="ECO:0000259" key="11">
    <source>
        <dbReference type="PROSITE" id="PS50979"/>
    </source>
</evidence>
<dbReference type="PROSITE" id="PS00188">
    <property type="entry name" value="BIOTIN"/>
    <property type="match status" value="1"/>
</dbReference>
<dbReference type="Pfam" id="PF02785">
    <property type="entry name" value="Biotin_carb_C"/>
    <property type="match status" value="1"/>
</dbReference>
<dbReference type="InterPro" id="IPR050856">
    <property type="entry name" value="Biotin_carboxylase_complex"/>
</dbReference>
<name>A0ABV5T152_9MICO</name>
<dbReference type="PROSITE" id="PS00867">
    <property type="entry name" value="CPSASE_2"/>
    <property type="match status" value="1"/>
</dbReference>
<comment type="caution">
    <text evidence="12">The sequence shown here is derived from an EMBL/GenBank/DDBJ whole genome shotgun (WGS) entry which is preliminary data.</text>
</comment>
<dbReference type="InterPro" id="IPR001882">
    <property type="entry name" value="Biotin_BS"/>
</dbReference>
<keyword evidence="6" id="KW-0092">Biotin</keyword>
<sequence>MPDSLQSAEMFHTVLVANRGEIARRVIRTLRTLGIRSIAVYSDPDADAPHVREADASYRVGPAAAAESYLNGAAILEAARASGAQAIHPGYGFLSENAAFAVACAAAGIVFIGPAPRALEVMGDKIRSKAHVAGSGVPIIPGIDAGGLADEEIADAAAEVGYPLLIKPSAGGGGKGMQVVRGPEDLPEALATARRVASAAFGDDTLLLERLIERPRHIEVQVMADARGHVIHLGERECTLQRRHQKVVEEAPSPVIDERTRARLGIAACAAAASVDYLGAGTVEFLVAADRPHDFFFIEMNTRLQVEHPLTELVTGLDLVEMQLRVAAGQPLGISQNEVRMNGHAIEARVYAESPARGFLPASGPVLAWTPAPDVRTDSAVESGSVVTADYDPMIAKVIAYGRDRGAALATLDRALGQTVLLGVDTNIAFLRALLAEEAVRAGDLDTGLIDRMPPFVDPEPTGLALRAAVAATPRTEETRAAASGTLWRSGSGWRAGGGAQPRRSLFATDAGEILSAEAPADPPVGARTAVDGDGAIWVHADGVTSRLQPLTRRAAMQRQLAMNAGPAAASHPELRAPMPGTVVAVHVTGGARVRAGERIVTIEAMKMEHPIIAPHDGTASVETIVGDQVHRDQVLARVAADPAE</sequence>
<dbReference type="InterPro" id="IPR011054">
    <property type="entry name" value="Rudment_hybrid_motif"/>
</dbReference>
<proteinExistence type="predicted"/>
<dbReference type="InterPro" id="IPR011764">
    <property type="entry name" value="Biotin_carboxylation_dom"/>
</dbReference>
<protein>
    <recommendedName>
        <fullName evidence="2">biotin carboxylase</fullName>
        <ecNumber evidence="2">6.3.4.14</ecNumber>
    </recommendedName>
</protein>
<dbReference type="SMART" id="SM00878">
    <property type="entry name" value="Biotin_carb_C"/>
    <property type="match status" value="1"/>
</dbReference>
<dbReference type="CDD" id="cd06850">
    <property type="entry name" value="biotinyl_domain"/>
    <property type="match status" value="1"/>
</dbReference>
<evidence type="ECO:0000313" key="12">
    <source>
        <dbReference type="EMBL" id="MFB9646343.1"/>
    </source>
</evidence>
<feature type="domain" description="Biotin carboxylation" evidence="11">
    <location>
        <begin position="10"/>
        <end position="455"/>
    </location>
</feature>
<dbReference type="PANTHER" id="PTHR18866">
    <property type="entry name" value="CARBOXYLASE:PYRUVATE/ACETYL-COA/PROPIONYL-COA CARBOXYLASE"/>
    <property type="match status" value="1"/>
</dbReference>
<dbReference type="Pfam" id="PF00364">
    <property type="entry name" value="Biotin_lipoyl"/>
    <property type="match status" value="1"/>
</dbReference>
<evidence type="ECO:0000256" key="5">
    <source>
        <dbReference type="ARBA" id="ARBA00022840"/>
    </source>
</evidence>
<accession>A0ABV5T152</accession>
<dbReference type="Gene3D" id="2.40.50.100">
    <property type="match status" value="1"/>
</dbReference>
<keyword evidence="3" id="KW-0436">Ligase</keyword>
<feature type="region of interest" description="Disordered" evidence="8">
    <location>
        <begin position="475"/>
        <end position="503"/>
    </location>
</feature>
<dbReference type="PROSITE" id="PS50968">
    <property type="entry name" value="BIOTINYL_LIPOYL"/>
    <property type="match status" value="1"/>
</dbReference>
<dbReference type="InterPro" id="IPR005479">
    <property type="entry name" value="CPAse_ATP-bd"/>
</dbReference>
<dbReference type="PROSITE" id="PS00866">
    <property type="entry name" value="CPSASE_1"/>
    <property type="match status" value="1"/>
</dbReference>
<dbReference type="PANTHER" id="PTHR18866:SF33">
    <property type="entry name" value="METHYLCROTONOYL-COA CARBOXYLASE SUBUNIT ALPHA, MITOCHONDRIAL-RELATED"/>
    <property type="match status" value="1"/>
</dbReference>
<dbReference type="Gene3D" id="3.30.470.20">
    <property type="entry name" value="ATP-grasp fold, B domain"/>
    <property type="match status" value="1"/>
</dbReference>
<feature type="domain" description="ATP-grasp" evidence="10">
    <location>
        <begin position="129"/>
        <end position="328"/>
    </location>
</feature>
<evidence type="ECO:0000259" key="9">
    <source>
        <dbReference type="PROSITE" id="PS50968"/>
    </source>
</evidence>
<feature type="domain" description="Lipoyl-binding" evidence="9">
    <location>
        <begin position="567"/>
        <end position="640"/>
    </location>
</feature>
<evidence type="ECO:0000259" key="10">
    <source>
        <dbReference type="PROSITE" id="PS50975"/>
    </source>
</evidence>
<organism evidence="12 13">
    <name type="scientific">Microbacterium terregens</name>
    <dbReference type="NCBI Taxonomy" id="69363"/>
    <lineage>
        <taxon>Bacteria</taxon>
        <taxon>Bacillati</taxon>
        <taxon>Actinomycetota</taxon>
        <taxon>Actinomycetes</taxon>
        <taxon>Micrococcales</taxon>
        <taxon>Microbacteriaceae</taxon>
        <taxon>Microbacterium</taxon>
    </lineage>
</organism>
<dbReference type="InterPro" id="IPR000089">
    <property type="entry name" value="Biotin_lipoyl"/>
</dbReference>
<evidence type="ECO:0000256" key="6">
    <source>
        <dbReference type="ARBA" id="ARBA00023267"/>
    </source>
</evidence>
<dbReference type="InterPro" id="IPR011761">
    <property type="entry name" value="ATP-grasp"/>
</dbReference>
<gene>
    <name evidence="12" type="ORF">ACFFPJ_11080</name>
</gene>
<dbReference type="InterPro" id="IPR005482">
    <property type="entry name" value="Biotin_COase_C"/>
</dbReference>
<reference evidence="12 13" key="1">
    <citation type="submission" date="2024-09" db="EMBL/GenBank/DDBJ databases">
        <authorList>
            <person name="Sun Q."/>
            <person name="Mori K."/>
        </authorList>
    </citation>
    <scope>NUCLEOTIDE SEQUENCE [LARGE SCALE GENOMIC DNA]</scope>
    <source>
        <strain evidence="12 13">JCM 1342</strain>
    </source>
</reference>
<evidence type="ECO:0000256" key="4">
    <source>
        <dbReference type="ARBA" id="ARBA00022741"/>
    </source>
</evidence>
<dbReference type="Pfam" id="PF02786">
    <property type="entry name" value="CPSase_L_D2"/>
    <property type="match status" value="1"/>
</dbReference>
<dbReference type="PROSITE" id="PS50975">
    <property type="entry name" value="ATP_GRASP"/>
    <property type="match status" value="1"/>
</dbReference>
<dbReference type="Pfam" id="PF00289">
    <property type="entry name" value="Biotin_carb_N"/>
    <property type="match status" value="1"/>
</dbReference>
<dbReference type="SUPFAM" id="SSF51230">
    <property type="entry name" value="Single hybrid motif"/>
    <property type="match status" value="1"/>
</dbReference>
<dbReference type="InterPro" id="IPR016185">
    <property type="entry name" value="PreATP-grasp_dom_sf"/>
</dbReference>
<evidence type="ECO:0000313" key="13">
    <source>
        <dbReference type="Proteomes" id="UP001589611"/>
    </source>
</evidence>
<dbReference type="RefSeq" id="WP_344713176.1">
    <property type="nucleotide sequence ID" value="NZ_JBHMBE010000003.1"/>
</dbReference>
<keyword evidence="13" id="KW-1185">Reference proteome</keyword>
<comment type="cofactor">
    <cofactor evidence="1">
        <name>biotin</name>
        <dbReference type="ChEBI" id="CHEBI:57586"/>
    </cofactor>
</comment>
<evidence type="ECO:0000256" key="8">
    <source>
        <dbReference type="SAM" id="MobiDB-lite"/>
    </source>
</evidence>
<keyword evidence="4 7" id="KW-0547">Nucleotide-binding</keyword>
<keyword evidence="5 7" id="KW-0067">ATP-binding</keyword>
<dbReference type="InterPro" id="IPR011053">
    <property type="entry name" value="Single_hybrid_motif"/>
</dbReference>
<dbReference type="InterPro" id="IPR005481">
    <property type="entry name" value="BC-like_N"/>
</dbReference>
<evidence type="ECO:0000256" key="3">
    <source>
        <dbReference type="ARBA" id="ARBA00022598"/>
    </source>
</evidence>